<dbReference type="STRING" id="394503.Ccel_2515"/>
<dbReference type="eggNOG" id="ENOG50331T4">
    <property type="taxonomic scope" value="Bacteria"/>
</dbReference>
<dbReference type="AlphaFoldDB" id="B8I678"/>
<dbReference type="KEGG" id="cce:Ccel_2515"/>
<proteinExistence type="predicted"/>
<dbReference type="Pfam" id="PF14907">
    <property type="entry name" value="NTP_transf_5"/>
    <property type="match status" value="1"/>
</dbReference>
<keyword evidence="2" id="KW-1185">Reference proteome</keyword>
<dbReference type="OrthoDB" id="1737003at2"/>
<dbReference type="Proteomes" id="UP000001349">
    <property type="component" value="Chromosome"/>
</dbReference>
<dbReference type="HOGENOM" id="CLU_060495_0_0_9"/>
<reference evidence="1 2" key="1">
    <citation type="submission" date="2009-01" db="EMBL/GenBank/DDBJ databases">
        <title>Complete sequence of Clostridium cellulolyticum H10.</title>
        <authorList>
            <consortium name="US DOE Joint Genome Institute"/>
            <person name="Lucas S."/>
            <person name="Copeland A."/>
            <person name="Lapidus A."/>
            <person name="Glavina del Rio T."/>
            <person name="Dalin E."/>
            <person name="Tice H."/>
            <person name="Bruce D."/>
            <person name="Goodwin L."/>
            <person name="Pitluck S."/>
            <person name="Chertkov O."/>
            <person name="Saunders E."/>
            <person name="Brettin T."/>
            <person name="Detter J.C."/>
            <person name="Han C."/>
            <person name="Larimer F."/>
            <person name="Land M."/>
            <person name="Hauser L."/>
            <person name="Kyrpides N."/>
            <person name="Ivanova N."/>
            <person name="Zhou J."/>
            <person name="Richardson P."/>
        </authorList>
    </citation>
    <scope>NUCLEOTIDE SEQUENCE [LARGE SCALE GENOMIC DNA]</scope>
    <source>
        <strain evidence="2">ATCC 35319 / DSM 5812 / JCM 6584 / H10</strain>
    </source>
</reference>
<accession>B8I678</accession>
<organism evidence="1 2">
    <name type="scientific">Ruminiclostridium cellulolyticum (strain ATCC 35319 / DSM 5812 / JCM 6584 / H10)</name>
    <name type="common">Clostridium cellulolyticum</name>
    <dbReference type="NCBI Taxonomy" id="394503"/>
    <lineage>
        <taxon>Bacteria</taxon>
        <taxon>Bacillati</taxon>
        <taxon>Bacillota</taxon>
        <taxon>Clostridia</taxon>
        <taxon>Eubacteriales</taxon>
        <taxon>Oscillospiraceae</taxon>
        <taxon>Ruminiclostridium</taxon>
    </lineage>
</organism>
<dbReference type="EMBL" id="CP001348">
    <property type="protein sequence ID" value="ACL76843.1"/>
    <property type="molecule type" value="Genomic_DNA"/>
</dbReference>
<evidence type="ECO:0008006" key="3">
    <source>
        <dbReference type="Google" id="ProtNLM"/>
    </source>
</evidence>
<name>B8I678_RUMCH</name>
<sequence length="385" mass="45712">MKREEISKERQLVLLTAVEMNDSQGDELKKMLDGGIDWSEAIYQMITHRTLPMFRYNLKKFNLYDSMEKELQRLMDTQWAVFEERNNCYLEKLSEILKEFEKYNLVVPVLKGNLLASIVYPSIESRIFNDLDMLMNLDDVGTVVKALEDLGYIQGNYDEEKDVIVEVPRKQKVLHQMATHEIHQFLKLSDNKFAKLVEVDVNHDILWKGNCPYKVMTKDLIQRAVPVEINSTKGYMLDYIDNIIQLSCHLYKEACLMIWIASLKDLKIYKFADLFMYIRKFFDKIDWNLLVKRVKEYKLEKIVYYNFYYIELMFGEIVPQFVKDSLEPEDLSYLDEYGIENKEPSKWPYDFFTRLFDVNRILNIDQSKATGMNRFLDAKFGEGQS</sequence>
<evidence type="ECO:0000313" key="2">
    <source>
        <dbReference type="Proteomes" id="UP000001349"/>
    </source>
</evidence>
<dbReference type="RefSeq" id="WP_015925932.1">
    <property type="nucleotide sequence ID" value="NC_011898.1"/>
</dbReference>
<dbReference type="InterPro" id="IPR039498">
    <property type="entry name" value="NTP_transf_5"/>
</dbReference>
<gene>
    <name evidence="1" type="ordered locus">Ccel_2515</name>
</gene>
<protein>
    <recommendedName>
        <fullName evidence="3">Nucleotidyltransferase family protein</fullName>
    </recommendedName>
</protein>
<evidence type="ECO:0000313" key="1">
    <source>
        <dbReference type="EMBL" id="ACL76843.1"/>
    </source>
</evidence>